<sequence>MVNKEQHVDDLKMINKGQEGHIGSRNADCEMSCIPKIRRRKLKEMRVTEHDAHVTFGLLKGLLELCYLDCVVFKLRSVPHQFSTLRGWINGEIKARASQEFVIGFGKGCVEDTLDKATITDEEEEVNQEECCSKNDEDDTKAKDETGLSKLKAAMDLIITNSGLLAEVITELKEFIPGAHTPLKRVRKVAVESTSDALIDDKTNKSNSRSSGSYESEGFLMENDEIEKHFVGPRDKVHDFPKFIPPSFTLRLSQEGKEALPKRVIIVDSVPNILATKVQVLNEAQTKAVRSIGFASFLMVDLKQIQEKLLNRHCVCDPRCAYKGDENRTNH</sequence>
<feature type="region of interest" description="Disordered" evidence="1">
    <location>
        <begin position="120"/>
        <end position="142"/>
    </location>
</feature>
<reference evidence="2" key="1">
    <citation type="submission" date="2022-04" db="EMBL/GenBank/DDBJ databases">
        <title>Carnegiea gigantea Genome sequencing and assembly v2.</title>
        <authorList>
            <person name="Copetti D."/>
            <person name="Sanderson M.J."/>
            <person name="Burquez A."/>
            <person name="Wojciechowski M.F."/>
        </authorList>
    </citation>
    <scope>NUCLEOTIDE SEQUENCE</scope>
    <source>
        <strain evidence="2">SGP5-SGP5p</strain>
        <tissue evidence="2">Aerial part</tissue>
    </source>
</reference>
<dbReference type="Proteomes" id="UP001153076">
    <property type="component" value="Unassembled WGS sequence"/>
</dbReference>
<organism evidence="2 3">
    <name type="scientific">Carnegiea gigantea</name>
    <dbReference type="NCBI Taxonomy" id="171969"/>
    <lineage>
        <taxon>Eukaryota</taxon>
        <taxon>Viridiplantae</taxon>
        <taxon>Streptophyta</taxon>
        <taxon>Embryophyta</taxon>
        <taxon>Tracheophyta</taxon>
        <taxon>Spermatophyta</taxon>
        <taxon>Magnoliopsida</taxon>
        <taxon>eudicotyledons</taxon>
        <taxon>Gunneridae</taxon>
        <taxon>Pentapetalae</taxon>
        <taxon>Caryophyllales</taxon>
        <taxon>Cactineae</taxon>
        <taxon>Cactaceae</taxon>
        <taxon>Cactoideae</taxon>
        <taxon>Echinocereeae</taxon>
        <taxon>Carnegiea</taxon>
    </lineage>
</organism>
<proteinExistence type="predicted"/>
<keyword evidence="3" id="KW-1185">Reference proteome</keyword>
<dbReference type="OrthoDB" id="1751080at2759"/>
<name>A0A9Q1GMN2_9CARY</name>
<dbReference type="EMBL" id="JAKOGI010001780">
    <property type="protein sequence ID" value="KAJ8424087.1"/>
    <property type="molecule type" value="Genomic_DNA"/>
</dbReference>
<dbReference type="AlphaFoldDB" id="A0A9Q1GMN2"/>
<gene>
    <name evidence="2" type="ORF">Cgig2_012695</name>
</gene>
<accession>A0A9Q1GMN2</accession>
<feature type="compositionally biased region" description="Basic and acidic residues" evidence="1">
    <location>
        <begin position="131"/>
        <end position="142"/>
    </location>
</feature>
<evidence type="ECO:0000313" key="2">
    <source>
        <dbReference type="EMBL" id="KAJ8424087.1"/>
    </source>
</evidence>
<evidence type="ECO:0000256" key="1">
    <source>
        <dbReference type="SAM" id="MobiDB-lite"/>
    </source>
</evidence>
<evidence type="ECO:0000313" key="3">
    <source>
        <dbReference type="Proteomes" id="UP001153076"/>
    </source>
</evidence>
<protein>
    <submittedName>
        <fullName evidence="2">Uncharacterized protein</fullName>
    </submittedName>
</protein>
<comment type="caution">
    <text evidence="2">The sequence shown here is derived from an EMBL/GenBank/DDBJ whole genome shotgun (WGS) entry which is preliminary data.</text>
</comment>